<gene>
    <name evidence="1" type="ORF">AX774_g4072</name>
</gene>
<comment type="caution">
    <text evidence="1">The sequence shown here is derived from an EMBL/GenBank/DDBJ whole genome shotgun (WGS) entry which is preliminary data.</text>
</comment>
<dbReference type="AlphaFoldDB" id="A0A1R1PNA1"/>
<dbReference type="EMBL" id="LSSK01000661">
    <property type="protein sequence ID" value="OMH82446.1"/>
    <property type="molecule type" value="Genomic_DNA"/>
</dbReference>
<sequence>MNIEKESNEDIEGEWKLLSVIEKRKILESHNGNNKKPKNNGDIVNAAYTANALKPITYSIKEDILKWRPNITFEQLLKTAPSIKRELIGMLTPPSPSHTVNTLEQEQMANCNISVLIKGKTLDAVVDTGAAVCVKSKQIVKELGIRFTKGAKEFITADGTKHKALGNVYKLLIYIHGHPYLTIYL</sequence>
<keyword evidence="2" id="KW-1185">Reference proteome</keyword>
<name>A0A1R1PNA1_ZANCU</name>
<evidence type="ECO:0000313" key="2">
    <source>
        <dbReference type="Proteomes" id="UP000188320"/>
    </source>
</evidence>
<evidence type="ECO:0000313" key="1">
    <source>
        <dbReference type="EMBL" id="OMH82446.1"/>
    </source>
</evidence>
<accession>A0A1R1PNA1</accession>
<dbReference type="Pfam" id="PF13650">
    <property type="entry name" value="Asp_protease_2"/>
    <property type="match status" value="1"/>
</dbReference>
<dbReference type="SUPFAM" id="SSF50630">
    <property type="entry name" value="Acid proteases"/>
    <property type="match status" value="1"/>
</dbReference>
<protein>
    <submittedName>
        <fullName evidence="1">Uncharacterized protein</fullName>
    </submittedName>
</protein>
<dbReference type="Gene3D" id="2.40.70.10">
    <property type="entry name" value="Acid Proteases"/>
    <property type="match status" value="1"/>
</dbReference>
<dbReference type="Proteomes" id="UP000188320">
    <property type="component" value="Unassembled WGS sequence"/>
</dbReference>
<dbReference type="InterPro" id="IPR021109">
    <property type="entry name" value="Peptidase_aspartic_dom_sf"/>
</dbReference>
<proteinExistence type="predicted"/>
<organism evidence="1 2">
    <name type="scientific">Zancudomyces culisetae</name>
    <name type="common">Gut fungus</name>
    <name type="synonym">Smittium culisetae</name>
    <dbReference type="NCBI Taxonomy" id="1213189"/>
    <lineage>
        <taxon>Eukaryota</taxon>
        <taxon>Fungi</taxon>
        <taxon>Fungi incertae sedis</taxon>
        <taxon>Zoopagomycota</taxon>
        <taxon>Kickxellomycotina</taxon>
        <taxon>Harpellomycetes</taxon>
        <taxon>Harpellales</taxon>
        <taxon>Legeriomycetaceae</taxon>
        <taxon>Zancudomyces</taxon>
    </lineage>
</organism>
<dbReference type="OrthoDB" id="2285352at2759"/>
<reference evidence="2" key="1">
    <citation type="submission" date="2017-01" db="EMBL/GenBank/DDBJ databases">
        <authorList>
            <person name="Wang Y."/>
            <person name="White M."/>
            <person name="Kvist S."/>
            <person name="Moncalvo J.-M."/>
        </authorList>
    </citation>
    <scope>NUCLEOTIDE SEQUENCE [LARGE SCALE GENOMIC DNA]</scope>
    <source>
        <strain evidence="2">COL-18-3</strain>
    </source>
</reference>